<dbReference type="Pfam" id="PF00085">
    <property type="entry name" value="Thioredoxin"/>
    <property type="match status" value="2"/>
</dbReference>
<evidence type="ECO:0000256" key="4">
    <source>
        <dbReference type="SAM" id="SignalP"/>
    </source>
</evidence>
<accession>A0AAD7IG11</accession>
<evidence type="ECO:0000313" key="7">
    <source>
        <dbReference type="Proteomes" id="UP001215280"/>
    </source>
</evidence>
<feature type="signal peptide" evidence="4">
    <location>
        <begin position="1"/>
        <end position="22"/>
    </location>
</feature>
<reference evidence="6" key="1">
    <citation type="submission" date="2023-03" db="EMBL/GenBank/DDBJ databases">
        <title>Massive genome expansion in bonnet fungi (Mycena s.s.) driven by repeated elements and novel gene families across ecological guilds.</title>
        <authorList>
            <consortium name="Lawrence Berkeley National Laboratory"/>
            <person name="Harder C.B."/>
            <person name="Miyauchi S."/>
            <person name="Viragh M."/>
            <person name="Kuo A."/>
            <person name="Thoen E."/>
            <person name="Andreopoulos B."/>
            <person name="Lu D."/>
            <person name="Skrede I."/>
            <person name="Drula E."/>
            <person name="Henrissat B."/>
            <person name="Morin E."/>
            <person name="Kohler A."/>
            <person name="Barry K."/>
            <person name="LaButti K."/>
            <person name="Morin E."/>
            <person name="Salamov A."/>
            <person name="Lipzen A."/>
            <person name="Mereny Z."/>
            <person name="Hegedus B."/>
            <person name="Baldrian P."/>
            <person name="Stursova M."/>
            <person name="Weitz H."/>
            <person name="Taylor A."/>
            <person name="Grigoriev I.V."/>
            <person name="Nagy L.G."/>
            <person name="Martin F."/>
            <person name="Kauserud H."/>
        </authorList>
    </citation>
    <scope>NUCLEOTIDE SEQUENCE</scope>
    <source>
        <strain evidence="6">CBHHK188m</strain>
    </source>
</reference>
<dbReference type="PROSITE" id="PS51257">
    <property type="entry name" value="PROKAR_LIPOPROTEIN"/>
    <property type="match status" value="1"/>
</dbReference>
<feature type="transmembrane region" description="Helical" evidence="3">
    <location>
        <begin position="541"/>
        <end position="562"/>
    </location>
</feature>
<dbReference type="InterPro" id="IPR013766">
    <property type="entry name" value="Thioredoxin_domain"/>
</dbReference>
<dbReference type="PRINTS" id="PR00421">
    <property type="entry name" value="THIOREDOXIN"/>
</dbReference>
<comment type="similarity">
    <text evidence="1">Belongs to the protein disulfide isomerase family.</text>
</comment>
<dbReference type="InterPro" id="IPR036249">
    <property type="entry name" value="Thioredoxin-like_sf"/>
</dbReference>
<dbReference type="Gene3D" id="3.40.30.10">
    <property type="entry name" value="Glutaredoxin"/>
    <property type="match status" value="3"/>
</dbReference>
<dbReference type="InterPro" id="IPR051063">
    <property type="entry name" value="PDI"/>
</dbReference>
<evidence type="ECO:0000256" key="3">
    <source>
        <dbReference type="SAM" id="Phobius"/>
    </source>
</evidence>
<feature type="domain" description="Thioredoxin" evidence="5">
    <location>
        <begin position="18"/>
        <end position="137"/>
    </location>
</feature>
<keyword evidence="2 4" id="KW-0732">Signal</keyword>
<keyword evidence="7" id="KW-1185">Reference proteome</keyword>
<keyword evidence="3" id="KW-0812">Transmembrane</keyword>
<evidence type="ECO:0000313" key="6">
    <source>
        <dbReference type="EMBL" id="KAJ7741455.1"/>
    </source>
</evidence>
<gene>
    <name evidence="6" type="ORF">DFH07DRAFT_751110</name>
</gene>
<proteinExistence type="inferred from homology"/>
<keyword evidence="3" id="KW-0472">Membrane</keyword>
<dbReference type="AlphaFoldDB" id="A0AAD7IG11"/>
<keyword evidence="3" id="KW-1133">Transmembrane helix</keyword>
<keyword evidence="6" id="KW-0413">Isomerase</keyword>
<dbReference type="GO" id="GO:0003756">
    <property type="term" value="F:protein disulfide isomerase activity"/>
    <property type="evidence" value="ECO:0007669"/>
    <property type="project" value="TreeGrafter"/>
</dbReference>
<dbReference type="SUPFAM" id="SSF52833">
    <property type="entry name" value="Thioredoxin-like"/>
    <property type="match status" value="2"/>
</dbReference>
<feature type="chain" id="PRO_5042164446" evidence="4">
    <location>
        <begin position="23"/>
        <end position="581"/>
    </location>
</feature>
<sequence>MLLALRELPVSILLTFFALACAALPAQTASTLKPPLTPDNFKPTIAKGVWFVEHFSPYCGHCRAFLPTWEKLVEQSENSAGVQLAQVDCSVNGDLCNANGVSGYPQLHLYRDGEFVEKYKGSRDFDVVTEYLAGYLAMHAPIPELPSPLLTPAAADVILNPSGEVTVLTPDNFRTTLDQGPAFIKFYAPWCGHCKKLAPIWKQLAKLMEAKVTIAEVNCEAHEKFCKSQGVGGFPTLMYYPPGGEQTEYMSGRKLEQLKSFVEKASASATQPIQPEEVDAYVTENPVIYLLLHPAGDSDLLKTVARLAAPLLGSPLIYTSPSPILFKRFSIPESAPWAIVSLKDRNPRTAAAMYIGSATLDTNGDLPAWLLANRLPTSMELTQDTFQSVMNAPHKPLVVIASVNSDTRDKVAERFRDIALKWRVHTGGTGIFHGRSVVFTWMDAEKWESWLKSMYGLKKPRGTDVEDVGVIIADHKVLKYYNTEQSDAPIKLTSPSIFSALEGAASGTIRAKESENFVERMARWLNSYGTALEVYVLAHPLYTLFILSLVLAVGYLALTRFLGDSSAHEREHGYSKSGRMD</sequence>
<dbReference type="GO" id="GO:0006457">
    <property type="term" value="P:protein folding"/>
    <property type="evidence" value="ECO:0007669"/>
    <property type="project" value="TreeGrafter"/>
</dbReference>
<organism evidence="6 7">
    <name type="scientific">Mycena maculata</name>
    <dbReference type="NCBI Taxonomy" id="230809"/>
    <lineage>
        <taxon>Eukaryota</taxon>
        <taxon>Fungi</taxon>
        <taxon>Dikarya</taxon>
        <taxon>Basidiomycota</taxon>
        <taxon>Agaricomycotina</taxon>
        <taxon>Agaricomycetes</taxon>
        <taxon>Agaricomycetidae</taxon>
        <taxon>Agaricales</taxon>
        <taxon>Marasmiineae</taxon>
        <taxon>Mycenaceae</taxon>
        <taxon>Mycena</taxon>
    </lineage>
</organism>
<dbReference type="InterPro" id="IPR017937">
    <property type="entry name" value="Thioredoxin_CS"/>
</dbReference>
<evidence type="ECO:0000256" key="2">
    <source>
        <dbReference type="ARBA" id="ARBA00022729"/>
    </source>
</evidence>
<evidence type="ECO:0000259" key="5">
    <source>
        <dbReference type="PROSITE" id="PS51352"/>
    </source>
</evidence>
<dbReference type="GO" id="GO:0005783">
    <property type="term" value="C:endoplasmic reticulum"/>
    <property type="evidence" value="ECO:0007669"/>
    <property type="project" value="TreeGrafter"/>
</dbReference>
<dbReference type="PANTHER" id="PTHR45672">
    <property type="entry name" value="PROTEIN DISULFIDE-ISOMERASE C17H9.14C-RELATED"/>
    <property type="match status" value="1"/>
</dbReference>
<name>A0AAD7IG11_9AGAR</name>
<comment type="caution">
    <text evidence="6">The sequence shown here is derived from an EMBL/GenBank/DDBJ whole genome shotgun (WGS) entry which is preliminary data.</text>
</comment>
<dbReference type="EMBL" id="JARJLG010000123">
    <property type="protein sequence ID" value="KAJ7741455.1"/>
    <property type="molecule type" value="Genomic_DNA"/>
</dbReference>
<dbReference type="Proteomes" id="UP001215280">
    <property type="component" value="Unassembled WGS sequence"/>
</dbReference>
<feature type="domain" description="Thioredoxin" evidence="5">
    <location>
        <begin position="147"/>
        <end position="267"/>
    </location>
</feature>
<dbReference type="PANTHER" id="PTHR45672:SF3">
    <property type="entry name" value="THIOREDOXIN DOMAIN-CONTAINING PROTEIN 5"/>
    <property type="match status" value="1"/>
</dbReference>
<dbReference type="PROSITE" id="PS00194">
    <property type="entry name" value="THIOREDOXIN_1"/>
    <property type="match status" value="1"/>
</dbReference>
<protein>
    <submittedName>
        <fullName evidence="6">Protein disulfide isomerase</fullName>
    </submittedName>
</protein>
<evidence type="ECO:0000256" key="1">
    <source>
        <dbReference type="ARBA" id="ARBA00006347"/>
    </source>
</evidence>
<dbReference type="PROSITE" id="PS51352">
    <property type="entry name" value="THIOREDOXIN_2"/>
    <property type="match status" value="2"/>
</dbReference>